<feature type="compositionally biased region" description="Polar residues" evidence="1">
    <location>
        <begin position="373"/>
        <end position="383"/>
    </location>
</feature>
<feature type="compositionally biased region" description="Polar residues" evidence="1">
    <location>
        <begin position="402"/>
        <end position="417"/>
    </location>
</feature>
<feature type="compositionally biased region" description="Basic and acidic residues" evidence="1">
    <location>
        <begin position="473"/>
        <end position="488"/>
    </location>
</feature>
<protein>
    <submittedName>
        <fullName evidence="2">Uncharacterized protein</fullName>
    </submittedName>
</protein>
<feature type="compositionally biased region" description="Low complexity" evidence="1">
    <location>
        <begin position="495"/>
        <end position="516"/>
    </location>
</feature>
<dbReference type="Proteomes" id="UP000324022">
    <property type="component" value="Unassembled WGS sequence"/>
</dbReference>
<evidence type="ECO:0000313" key="2">
    <source>
        <dbReference type="EMBL" id="SPO28269.1"/>
    </source>
</evidence>
<gene>
    <name evidence="2" type="ORF">UTRI_04665_B</name>
</gene>
<feature type="compositionally biased region" description="Basic and acidic residues" evidence="1">
    <location>
        <begin position="418"/>
        <end position="441"/>
    </location>
</feature>
<organism evidence="2 3">
    <name type="scientific">Ustilago trichophora</name>
    <dbReference type="NCBI Taxonomy" id="86804"/>
    <lineage>
        <taxon>Eukaryota</taxon>
        <taxon>Fungi</taxon>
        <taxon>Dikarya</taxon>
        <taxon>Basidiomycota</taxon>
        <taxon>Ustilaginomycotina</taxon>
        <taxon>Ustilaginomycetes</taxon>
        <taxon>Ustilaginales</taxon>
        <taxon>Ustilaginaceae</taxon>
        <taxon>Ustilago</taxon>
    </lineage>
</organism>
<keyword evidence="3" id="KW-1185">Reference proteome</keyword>
<feature type="compositionally biased region" description="Polar residues" evidence="1">
    <location>
        <begin position="333"/>
        <end position="347"/>
    </location>
</feature>
<proteinExistence type="predicted"/>
<dbReference type="EMBL" id="OOIN01000021">
    <property type="protein sequence ID" value="SPO28269.1"/>
    <property type="molecule type" value="Genomic_DNA"/>
</dbReference>
<dbReference type="AlphaFoldDB" id="A0A5C3EGF7"/>
<dbReference type="OrthoDB" id="2556457at2759"/>
<sequence length="522" mass="56009">MTDIDHVDLLDWSHQLDRRLLQLPFRSLHTTTSNAGAGAGAGAGTGAVFLYKLAHSSARNQLGFLLLDCDTCTAFYEGVSLRTLNRRTQIATSSNAMHLDSYDSHNLSRLTAIVDAIHHALDPNTALNSTLKTNVGLETTRFSSSLSISIKSTNDQDPLNFKTAFDLDPLDHASLSNMLSSHFVRPLLSLAAAFASSATSSFLDNMPPHNVATHDSLELVRRSALIQAGLPVELLCSRSKFNTDNPSHTPNPHSPCHNLECARPATSASHANMQPSSSLDREIKSASSGAALWLENLDDHSDLLFFGPPGHTLPQTKRSAAYIKPKSNKESRPSSPILKQSSDDGNTTLTARLTSAIARPAHHTAATPVDGNNHGQAHPTATNYHEHSDTSQEESLPVLGSSIPNLNRSSSVAAQSHFSKDVARHERAPQSDTSPESKDTKLLSSLRQKTPALTPPPPSFDPTASQISPSRADAVRDEQQRRCQEIARIKRGANAAPASSTSSVATSASATTAAPSCKRSRF</sequence>
<feature type="region of interest" description="Disordered" evidence="1">
    <location>
        <begin position="365"/>
        <end position="522"/>
    </location>
</feature>
<name>A0A5C3EGF7_9BASI</name>
<evidence type="ECO:0000313" key="3">
    <source>
        <dbReference type="Proteomes" id="UP000324022"/>
    </source>
</evidence>
<feature type="region of interest" description="Disordered" evidence="1">
    <location>
        <begin position="307"/>
        <end position="347"/>
    </location>
</feature>
<evidence type="ECO:0000256" key="1">
    <source>
        <dbReference type="SAM" id="MobiDB-lite"/>
    </source>
</evidence>
<reference evidence="2 3" key="1">
    <citation type="submission" date="2018-03" db="EMBL/GenBank/DDBJ databases">
        <authorList>
            <person name="Guldener U."/>
        </authorList>
    </citation>
    <scope>NUCLEOTIDE SEQUENCE [LARGE SCALE GENOMIC DNA]</scope>
    <source>
        <strain evidence="2 3">NBRC100155</strain>
    </source>
</reference>
<accession>A0A5C3EGF7</accession>